<evidence type="ECO:0000256" key="4">
    <source>
        <dbReference type="ARBA" id="ARBA00022679"/>
    </source>
</evidence>
<dbReference type="InterPro" id="IPR000152">
    <property type="entry name" value="EGF-type_Asp/Asn_hydroxyl_site"/>
</dbReference>
<dbReference type="GO" id="GO:0005509">
    <property type="term" value="F:calcium ion binding"/>
    <property type="evidence" value="ECO:0007669"/>
    <property type="project" value="InterPro"/>
</dbReference>
<dbReference type="PANTHER" id="PTHR27005">
    <property type="entry name" value="WALL-ASSOCIATED RECEPTOR KINASE-LIKE 21"/>
    <property type="match status" value="1"/>
</dbReference>
<keyword evidence="7" id="KW-0677">Repeat</keyword>
<evidence type="ECO:0000256" key="1">
    <source>
        <dbReference type="ARBA" id="ARBA00004479"/>
    </source>
</evidence>
<dbReference type="GO" id="GO:0005524">
    <property type="term" value="F:ATP binding"/>
    <property type="evidence" value="ECO:0007669"/>
    <property type="project" value="UniProtKB-UniRule"/>
</dbReference>
<evidence type="ECO:0000256" key="14">
    <source>
        <dbReference type="ARBA" id="ARBA00023180"/>
    </source>
</evidence>
<evidence type="ECO:0000256" key="13">
    <source>
        <dbReference type="ARBA" id="ARBA00023157"/>
    </source>
</evidence>
<organism evidence="22 23">
    <name type="scientific">Leersia perrieri</name>
    <dbReference type="NCBI Taxonomy" id="77586"/>
    <lineage>
        <taxon>Eukaryota</taxon>
        <taxon>Viridiplantae</taxon>
        <taxon>Streptophyta</taxon>
        <taxon>Embryophyta</taxon>
        <taxon>Tracheophyta</taxon>
        <taxon>Spermatophyta</taxon>
        <taxon>Magnoliopsida</taxon>
        <taxon>Liliopsida</taxon>
        <taxon>Poales</taxon>
        <taxon>Poaceae</taxon>
        <taxon>BOP clade</taxon>
        <taxon>Oryzoideae</taxon>
        <taxon>Oryzeae</taxon>
        <taxon>Oryzinae</taxon>
        <taxon>Leersia</taxon>
    </lineage>
</organism>
<dbReference type="CDD" id="cd14066">
    <property type="entry name" value="STKc_IRAK"/>
    <property type="match status" value="2"/>
</dbReference>
<feature type="domain" description="EGF-like" evidence="21">
    <location>
        <begin position="323"/>
        <end position="361"/>
    </location>
</feature>
<dbReference type="InterPro" id="IPR009030">
    <property type="entry name" value="Growth_fac_rcpt_cys_sf"/>
</dbReference>
<dbReference type="InterPro" id="IPR017441">
    <property type="entry name" value="Protein_kinase_ATP_BS"/>
</dbReference>
<evidence type="ECO:0000256" key="10">
    <source>
        <dbReference type="ARBA" id="ARBA00022840"/>
    </source>
</evidence>
<reference evidence="22 23" key="1">
    <citation type="submission" date="2012-08" db="EMBL/GenBank/DDBJ databases">
        <title>Oryza genome evolution.</title>
        <authorList>
            <person name="Wing R.A."/>
        </authorList>
    </citation>
    <scope>NUCLEOTIDE SEQUENCE</scope>
</reference>
<keyword evidence="11 18" id="KW-1133">Transmembrane helix</keyword>
<keyword evidence="23" id="KW-1185">Reference proteome</keyword>
<evidence type="ECO:0000256" key="15">
    <source>
        <dbReference type="PROSITE-ProRule" id="PRU00076"/>
    </source>
</evidence>
<dbReference type="eggNOG" id="ENOG502RMXX">
    <property type="taxonomic scope" value="Eukaryota"/>
</dbReference>
<dbReference type="InterPro" id="IPR000719">
    <property type="entry name" value="Prot_kinase_dom"/>
</dbReference>
<dbReference type="SUPFAM" id="SSF56112">
    <property type="entry name" value="Protein kinase-like (PK-like)"/>
    <property type="match status" value="5"/>
</dbReference>
<evidence type="ECO:0000256" key="7">
    <source>
        <dbReference type="ARBA" id="ARBA00022737"/>
    </source>
</evidence>
<dbReference type="EnsemblPlants" id="LPERR09G15530.2">
    <property type="protein sequence ID" value="LPERR09G15530.2"/>
    <property type="gene ID" value="LPERR09G15530"/>
</dbReference>
<feature type="binding site" evidence="16">
    <location>
        <position position="2264"/>
    </location>
    <ligand>
        <name>ATP</name>
        <dbReference type="ChEBI" id="CHEBI:30616"/>
    </ligand>
</feature>
<dbReference type="InterPro" id="IPR045274">
    <property type="entry name" value="WAK-like"/>
</dbReference>
<comment type="subcellular location">
    <subcellularLocation>
        <location evidence="1">Membrane</location>
        <topology evidence="1">Single-pass type I membrane protein</topology>
    </subcellularLocation>
</comment>
<dbReference type="SMART" id="SM00220">
    <property type="entry name" value="S_TKc"/>
    <property type="match status" value="3"/>
</dbReference>
<dbReference type="InterPro" id="IPR001245">
    <property type="entry name" value="Ser-Thr/Tyr_kinase_cat_dom"/>
</dbReference>
<protein>
    <recommendedName>
        <fullName evidence="24">Protein kinase domain-containing protein</fullName>
    </recommendedName>
</protein>
<feature type="domain" description="EGF-like" evidence="21">
    <location>
        <begin position="2111"/>
        <end position="2149"/>
    </location>
</feature>
<feature type="binding site" evidence="16">
    <location>
        <position position="476"/>
    </location>
    <ligand>
        <name>ATP</name>
        <dbReference type="ChEBI" id="CHEBI:30616"/>
    </ligand>
</feature>
<feature type="domain" description="Protein kinase" evidence="20">
    <location>
        <begin position="3086"/>
        <end position="3366"/>
    </location>
</feature>
<keyword evidence="10 16" id="KW-0067">ATP-binding</keyword>
<feature type="chain" id="PRO_5002349868" description="Protein kinase domain-containing protein" evidence="19">
    <location>
        <begin position="22"/>
        <end position="3433"/>
    </location>
</feature>
<feature type="compositionally biased region" description="Polar residues" evidence="17">
    <location>
        <begin position="1410"/>
        <end position="1424"/>
    </location>
</feature>
<feature type="domain" description="Protein kinase" evidence="20">
    <location>
        <begin position="447"/>
        <end position="722"/>
    </location>
</feature>
<evidence type="ECO:0000259" key="20">
    <source>
        <dbReference type="PROSITE" id="PS50011"/>
    </source>
</evidence>
<dbReference type="PROSITE" id="PS50011">
    <property type="entry name" value="PROTEIN_KINASE_DOM"/>
    <property type="match status" value="4"/>
</dbReference>
<evidence type="ECO:0000256" key="5">
    <source>
        <dbReference type="ARBA" id="ARBA00022692"/>
    </source>
</evidence>
<dbReference type="Gene3D" id="2.10.25.10">
    <property type="entry name" value="Laminin"/>
    <property type="match status" value="6"/>
</dbReference>
<keyword evidence="14" id="KW-0325">Glycoprotein</keyword>
<sequence length="3433" mass="372428">MAAAALLVVVVMQQLVWSAEAQVAVAVGTGPPPGCPDRCGDVHVPFPFGIGDGCSLPGFALTCNTTTNRPPRLMIGNTTLQVVNISLPNSTLRALDTAGAVHIKYGIIDGNGTWPGVSGAGAGGPYVVSEDNNQLLVTGCNILVTLFGNAGNVITGCASLCAINDQWAGAVILNPRDKCSGIGCCQTPIPIGRTTYRVNLTNLERTRELSGQVLEAVRIAERGWFDGVAAELLKNQSTLSDTTARIPVPVVLEWAVASTPVITAGVPQFDNASCPTPAAARKSACVSSNSKCVNVTGNYRTGYVCLCKDGYEGNPYVAAGCQDVDECKRPAEVNRCFGECINTPGSFRCWCPRGESGNWTIPGGCVKSKLGLTIGIGIGSGAGLFILALGAAFLTRKIKRQRERMLRQKFFKLNRGHLLQQLVSQNADIAEKMIITLSELEKATNNFDESRELGGGGHGTVYKGILSGLHVVAIKKSKLAIQREIDEFINEVAILSQINHRNVVKLFGCCLETEVPLLVYEFISNGTLYQHLHVEGPISLPWEDRLRIATETARALAYLHLAVAFPIIHRDIKSQNILLDGSLTTKVSDFGASRCIPAEQTGVITAIQGTLGYLDPMYYYTGRLTEKSDVYSFGVVLIELLTRKKSYSYRSQQDDSLVAHFTTLLAHDNLVDILDPQVMEEGGEEVKEVAMLAVACVKLKAEERPTMRQVEMSLESIRSSFLRQEVQHSVGKKKSMENHVIRSNMAIDGTNLETTRQYSLEEEYLLSSSILVKGDQRVMLAVACVKLKAEERSTIRQVEMSLESIRKKCNIVWARRNPCMENHVFRSSMAINGISLESTRQYSLEEKNGYQQQCPALAGDCLSGGVACTPCVGSGSAAAGAGMLSPIYPFGIGAGCARDKDFQLECINDNSNNNVSTTPRLILSIHQLQLLSLSLDDGEARALFKAKRQCYNNTDGAIVSTNDVNLNMSLSGSMAYLFSARNRLVALGCPNLGYIVHGLGIYVSGCTSICWPKQQETNTNVSLGGCNGEGCCQSRIAPSIIDYYKPFIVGLKQQDQDPILRNGLTTPCRYVFLAEDEWIQTTYRHPLNYSHENSIYNRTDDFAVPVVLDWAIRRNLHNCSTATGNMTEYACRSDNSVCIDAINTTNGVGFGYRCRCSEGYEGNPYLADGCQDIDECQRIREYPCYGECTNTPGGYECMYRHGARGNATVPQGCIVDRTNLGLIISIGVGSGVGLLAMAVGAAFLTRKIKNKRERMLRRKFFKQNRGHLLQRLVSQNADITERMIIPLAELEKATNNFDISRELGGGGHGTVYKGILSDLHVVAIKKSKVAIQREIDEFINEIAILSQINHRNVVKLFGCCLETEVPLLLKAEERPTMRQVEMKLESIRSIFWQQVQHTEGSTKSMENHVSRSNPPNNTTNVEGTRQYSLEEEYLLSSSGRDPPRLMLGNGTLQVVDISLADSTMRAVDITNYEVYATGGNGTWVGVGADADASSPYVVSETLSELLITGCNIQVTLVGGTGNVIIGCSSFCSINDMWGYGFVPTIPGDKCSGVGCCRTNITIGRPNYGVLLKRIDESLELDGEVPTSVRVAERGWFDGVANELLSRTRTDTSFHKPVPVVLEWAVASTRVVLPGMTPGNSSCPKDVGKSACRSSHSYCRNVTGNYRTGYVCRCEKGYDGNPYVVGGGGCQDINECERAEENGCFGECSNTPGGFLCRCPDGARGNANVPNGCIKSNLEKATNNFDESRELGGGGHGTVYKGILSDLHVVAIKKSKVAIQREIDEFINEKRSMMFPAATTAAAALMLLVLQLSWAEAQVGGGAARCPDRCGNVSVPFPFGIRDGCSLPGFGLTCDTTTNPPRLMLGNGTLQVTNISLADSTVRAVDLAGAATMVNGSIDANGTWAGVGIDGPYVVSETRNQLLVTGCNIQVTLLGSSSNGIIGCSAFCSISDRWTGTVLSIPGDKCSGLGCCRTPIPIGRPSYHVQLKNLDTSREHDNKVPHAVRVAERGWFDGVADELLSPTATNASLRKPVPVVLDWAVASTPVIFPGVPQFDNSSCPSTTAGAATKSVCVSSNSKCFNVTGNYRTGYVCRCDDGYEGNPYVAGRDGCHDINECDRPAEVNRCFGECINTLGSFQCRCPRGASGNWTIPGGCVKSKLGLSIGIGVGSGAGLLVIALCAVLLTRKIKNQRARIMRQKFFRQNRGHLLQQLVSQKADIAERMIIPLAELEKATNNFDESRELGGGGHGTVYKGILSDLHVVAIKKSKVAVQREIDEFINEVAILSQINHRNVVKLYGCCLETEVPLLVYEFISNGTLYHHLHEGLTSLSWEDRLRIATETARSLAYLHSAVSFPIIHRDIKSHNILLDGSLTSKVSDFGASRCIPAEKNGVTTAIQGTLGYLDPMYYYTGRLTEKSDVFSFGVVLIELLTRKKPYSYKSPKDDSLVAHFTALLIDDNLNDILDSQVKEEGGKEIKEVALLAVACVKLKAEERPTMRQVEMTLETIRSSFVQEEVLHTTSMKKSKENHVAWRYPADEGTSIYSTRQYSLEEENLLSSRFAIYFSGCEAKVNKETRGIEDGENREQRNYYGGYRAAAAASGRHKHKASRPSCPKRQEMRHRGNDWAKHKVTATTTTMMIPAVSLLLVLLFQLCSVEAQVGGAGSPPARCPDKCGDVDVPFPFGIRDGCSLPGFGLTCDTATNPPRLMLGNGTLQVVEISLTNSTLRAVDLAGAVNITYDAPPNGGGRWASLGVTGAVAAGPYVVSEKRNRLVVTGCNVQATLAGENTNVITGCSSFCPISEMFTPLAVDDNDVTTGGCSGTTCCETPIAIGRPSYLVNLTNLDPTNQELTGRLPIAVRIAEKGWFEAVAGRLLNNSGAGGDAASLRTPVPVVLDWVVSSTLEAVLQGVTGGQFADDRNWSCPADAARSVCRSSDSLCVNVTGNYRRGHVCRCRRGYDGNPYVAGGCQDIDECKIAGNCFGECTNTPGDYECRCPRGARGNARIPNGCVKTNLGLSVGIGVGSGAGLLVMALCAAFLTRQIKNRRAKMLRQKFFKQNRGHLLQQLVSQKADIAEKMIIPLAELEKATNNFDASRELGGGGHGTVYKGILSDLHVVAIKKSKVAIQRETDEFINEVAILSQINHRNVVKLYGCCLETEVPLLVYEFISNGTLYHHLHSDGPTSLPWEDRLRIATETARALAYLHSAVSFPIIHRDIKSHNILLDGSLTTKVSDFGASRCIPAEKTGVTTAIQGTLGYLDPMYYYTGRLTEKSDVFSFGVVLIELLTRKKPYSYRSPKDDGLVSHFTALLTQGNLGDILDTQVKEEGGEEVKEVAMLAVACVKLKAEERPTMRQVEMTLESVRSSSLQQEVLQSVEAKKSKENHVSWTYPVSEGTSMQSTRQYSLEEEYLLSSRYPRHGVGCGRLVFPPGIGTGMIRAC</sequence>
<dbReference type="SUPFAM" id="SSF57196">
    <property type="entry name" value="EGF/Laminin"/>
    <property type="match status" value="1"/>
</dbReference>
<keyword evidence="4" id="KW-0808">Transferase</keyword>
<keyword evidence="2" id="KW-0723">Serine/threonine-protein kinase</keyword>
<feature type="transmembrane region" description="Helical" evidence="18">
    <location>
        <begin position="1220"/>
        <end position="1245"/>
    </location>
</feature>
<dbReference type="PROSITE" id="PS00108">
    <property type="entry name" value="PROTEIN_KINASE_ST"/>
    <property type="match status" value="3"/>
</dbReference>
<evidence type="ECO:0000313" key="23">
    <source>
        <dbReference type="Proteomes" id="UP000032180"/>
    </source>
</evidence>
<evidence type="ECO:0000256" key="8">
    <source>
        <dbReference type="ARBA" id="ARBA00022741"/>
    </source>
</evidence>
<dbReference type="InterPro" id="IPR025287">
    <property type="entry name" value="WAK_GUB"/>
</dbReference>
<feature type="region of interest" description="Disordered" evidence="17">
    <location>
        <begin position="1401"/>
        <end position="1424"/>
    </location>
</feature>
<keyword evidence="3 15" id="KW-0245">EGF-like domain</keyword>
<dbReference type="PROSITE" id="PS00010">
    <property type="entry name" value="ASX_HYDROXYL"/>
    <property type="match status" value="4"/>
</dbReference>
<dbReference type="FunFam" id="1.10.510.10:FF:000084">
    <property type="entry name" value="Wall-associated receptor kinase 2"/>
    <property type="match status" value="3"/>
</dbReference>
<evidence type="ECO:0000256" key="12">
    <source>
        <dbReference type="ARBA" id="ARBA00023136"/>
    </source>
</evidence>
<evidence type="ECO:0000256" key="6">
    <source>
        <dbReference type="ARBA" id="ARBA00022729"/>
    </source>
</evidence>
<name>A0A0D9XGS3_9ORYZ</name>
<dbReference type="SMART" id="SM00179">
    <property type="entry name" value="EGF_CA"/>
    <property type="match status" value="5"/>
</dbReference>
<feature type="binding site" evidence="16">
    <location>
        <position position="3115"/>
    </location>
    <ligand>
        <name>ATP</name>
        <dbReference type="ChEBI" id="CHEBI:30616"/>
    </ligand>
</feature>
<evidence type="ECO:0000256" key="11">
    <source>
        <dbReference type="ARBA" id="ARBA00022989"/>
    </source>
</evidence>
<keyword evidence="12 18" id="KW-0472">Membrane</keyword>
<feature type="domain" description="Protein kinase" evidence="20">
    <location>
        <begin position="2235"/>
        <end position="2509"/>
    </location>
</feature>
<dbReference type="InterPro" id="IPR049883">
    <property type="entry name" value="NOTCH1_EGF-like"/>
</dbReference>
<feature type="domain" description="EGF-like" evidence="21">
    <location>
        <begin position="2965"/>
        <end position="2997"/>
    </location>
</feature>
<dbReference type="InterPro" id="IPR018097">
    <property type="entry name" value="EGF_Ca-bd_CS"/>
</dbReference>
<dbReference type="InterPro" id="IPR011009">
    <property type="entry name" value="Kinase-like_dom_sf"/>
</dbReference>
<evidence type="ECO:0000256" key="16">
    <source>
        <dbReference type="PROSITE-ProRule" id="PRU10141"/>
    </source>
</evidence>
<evidence type="ECO:0008006" key="24">
    <source>
        <dbReference type="Google" id="ProtNLM"/>
    </source>
</evidence>
<feature type="transmembrane region" description="Helical" evidence="18">
    <location>
        <begin position="370"/>
        <end position="395"/>
    </location>
</feature>
<dbReference type="InterPro" id="IPR001881">
    <property type="entry name" value="EGF-like_Ca-bd_dom"/>
</dbReference>
<dbReference type="PROSITE" id="PS50026">
    <property type="entry name" value="EGF_3"/>
    <property type="match status" value="3"/>
</dbReference>
<feature type="signal peptide" evidence="19">
    <location>
        <begin position="1"/>
        <end position="21"/>
    </location>
</feature>
<comment type="caution">
    <text evidence="15">Lacks conserved residue(s) required for the propagation of feature annotation.</text>
</comment>
<dbReference type="Gene3D" id="3.30.200.20">
    <property type="entry name" value="Phosphorylase Kinase, domain 1"/>
    <property type="match status" value="5"/>
</dbReference>
<keyword evidence="8 16" id="KW-0547">Nucleotide-binding</keyword>
<dbReference type="Pfam" id="PF07645">
    <property type="entry name" value="EGF_CA"/>
    <property type="match status" value="5"/>
</dbReference>
<dbReference type="CDD" id="cd00054">
    <property type="entry name" value="EGF_CA"/>
    <property type="match status" value="5"/>
</dbReference>
<evidence type="ECO:0000256" key="3">
    <source>
        <dbReference type="ARBA" id="ARBA00022536"/>
    </source>
</evidence>
<feature type="domain" description="Protein kinase" evidence="20">
    <location>
        <begin position="1297"/>
        <end position="1632"/>
    </location>
</feature>
<dbReference type="Proteomes" id="UP000032180">
    <property type="component" value="Chromosome 9"/>
</dbReference>
<reference evidence="23" key="2">
    <citation type="submission" date="2013-12" db="EMBL/GenBank/DDBJ databases">
        <authorList>
            <person name="Yu Y."/>
            <person name="Lee S."/>
            <person name="de Baynast K."/>
            <person name="Wissotski M."/>
            <person name="Liu L."/>
            <person name="Talag J."/>
            <person name="Goicoechea J."/>
            <person name="Angelova A."/>
            <person name="Jetty R."/>
            <person name="Kudrna D."/>
            <person name="Golser W."/>
            <person name="Rivera L."/>
            <person name="Zhang J."/>
            <person name="Wing R."/>
        </authorList>
    </citation>
    <scope>NUCLEOTIDE SEQUENCE</scope>
</reference>
<feature type="transmembrane region" description="Helical" evidence="18">
    <location>
        <begin position="3009"/>
        <end position="3034"/>
    </location>
</feature>
<dbReference type="Pfam" id="PF07714">
    <property type="entry name" value="PK_Tyr_Ser-Thr"/>
    <property type="match status" value="4"/>
</dbReference>
<dbReference type="SMART" id="SM00181">
    <property type="entry name" value="EGF"/>
    <property type="match status" value="10"/>
</dbReference>
<dbReference type="FunFam" id="3.30.200.20:FF:000043">
    <property type="entry name" value="Wall-associated receptor kinase 2"/>
    <property type="match status" value="4"/>
</dbReference>
<dbReference type="STRING" id="77586.A0A0D9XGS3"/>
<evidence type="ECO:0000256" key="17">
    <source>
        <dbReference type="SAM" id="MobiDB-lite"/>
    </source>
</evidence>
<keyword evidence="6 19" id="KW-0732">Signal</keyword>
<feature type="transmembrane region" description="Helical" evidence="18">
    <location>
        <begin position="2627"/>
        <end position="2647"/>
    </location>
</feature>
<feature type="disulfide bond" evidence="15">
    <location>
        <begin position="2969"/>
        <end position="2979"/>
    </location>
</feature>
<keyword evidence="13 15" id="KW-1015">Disulfide bond</keyword>
<accession>A0A0D9XGS3</accession>
<evidence type="ECO:0000256" key="9">
    <source>
        <dbReference type="ARBA" id="ARBA00022777"/>
    </source>
</evidence>
<dbReference type="GO" id="GO:0004674">
    <property type="term" value="F:protein serine/threonine kinase activity"/>
    <property type="evidence" value="ECO:0007669"/>
    <property type="project" value="UniProtKB-KW"/>
</dbReference>
<evidence type="ECO:0000256" key="19">
    <source>
        <dbReference type="SAM" id="SignalP"/>
    </source>
</evidence>
<dbReference type="Gene3D" id="1.10.510.10">
    <property type="entry name" value="Transferase(Phosphotransferase) domain 1"/>
    <property type="match status" value="3"/>
</dbReference>
<dbReference type="GO" id="GO:0030247">
    <property type="term" value="F:polysaccharide binding"/>
    <property type="evidence" value="ECO:0007669"/>
    <property type="project" value="InterPro"/>
</dbReference>
<dbReference type="GO" id="GO:0005886">
    <property type="term" value="C:plasma membrane"/>
    <property type="evidence" value="ECO:0007669"/>
    <property type="project" value="TreeGrafter"/>
</dbReference>
<dbReference type="InterPro" id="IPR008271">
    <property type="entry name" value="Ser/Thr_kinase_AS"/>
</dbReference>
<dbReference type="PROSITE" id="PS01187">
    <property type="entry name" value="EGF_CA"/>
    <property type="match status" value="5"/>
</dbReference>
<feature type="transmembrane region" description="Helical" evidence="18">
    <location>
        <begin position="2158"/>
        <end position="2182"/>
    </location>
</feature>
<evidence type="ECO:0000256" key="2">
    <source>
        <dbReference type="ARBA" id="ARBA00022527"/>
    </source>
</evidence>
<dbReference type="PROSITE" id="PS00107">
    <property type="entry name" value="PROTEIN_KINASE_ATP"/>
    <property type="match status" value="4"/>
</dbReference>
<dbReference type="Pfam" id="PF13947">
    <property type="entry name" value="GUB_WAK_bind"/>
    <property type="match status" value="3"/>
</dbReference>
<dbReference type="SUPFAM" id="SSF57184">
    <property type="entry name" value="Growth factor receptor domain"/>
    <property type="match status" value="3"/>
</dbReference>
<dbReference type="GO" id="GO:0007166">
    <property type="term" value="P:cell surface receptor signaling pathway"/>
    <property type="evidence" value="ECO:0007669"/>
    <property type="project" value="InterPro"/>
</dbReference>
<proteinExistence type="predicted"/>
<feature type="binding site" evidence="16">
    <location>
        <position position="1326"/>
    </location>
    <ligand>
        <name>ATP</name>
        <dbReference type="ChEBI" id="CHEBI:30616"/>
    </ligand>
</feature>
<reference evidence="22" key="3">
    <citation type="submission" date="2015-04" db="UniProtKB">
        <authorList>
            <consortium name="EnsemblPlants"/>
        </authorList>
    </citation>
    <scope>IDENTIFICATION</scope>
</reference>
<evidence type="ECO:0000259" key="21">
    <source>
        <dbReference type="PROSITE" id="PS50026"/>
    </source>
</evidence>
<keyword evidence="5 18" id="KW-0812">Transmembrane</keyword>
<evidence type="ECO:0000313" key="22">
    <source>
        <dbReference type="EnsemblPlants" id="LPERR09G15530.2"/>
    </source>
</evidence>
<dbReference type="PANTHER" id="PTHR27005:SF209">
    <property type="entry name" value="OS09G0561500 PROTEIN"/>
    <property type="match status" value="1"/>
</dbReference>
<dbReference type="InterPro" id="IPR000742">
    <property type="entry name" value="EGF"/>
</dbReference>
<evidence type="ECO:0000256" key="18">
    <source>
        <dbReference type="SAM" id="Phobius"/>
    </source>
</evidence>
<feature type="region of interest" description="Disordered" evidence="17">
    <location>
        <begin position="2597"/>
        <end position="2619"/>
    </location>
</feature>
<keyword evidence="9" id="KW-0418">Kinase</keyword>
<dbReference type="Gramene" id="LPERR09G15530.2">
    <property type="protein sequence ID" value="LPERR09G15530.2"/>
    <property type="gene ID" value="LPERR09G15530"/>
</dbReference>